<evidence type="ECO:0000313" key="2">
    <source>
        <dbReference type="Proteomes" id="UP001148786"/>
    </source>
</evidence>
<keyword evidence="2" id="KW-1185">Reference proteome</keyword>
<accession>A0A9W8K017</accession>
<organism evidence="1 2">
    <name type="scientific">Agrocybe chaxingu</name>
    <dbReference type="NCBI Taxonomy" id="84603"/>
    <lineage>
        <taxon>Eukaryota</taxon>
        <taxon>Fungi</taxon>
        <taxon>Dikarya</taxon>
        <taxon>Basidiomycota</taxon>
        <taxon>Agaricomycotina</taxon>
        <taxon>Agaricomycetes</taxon>
        <taxon>Agaricomycetidae</taxon>
        <taxon>Agaricales</taxon>
        <taxon>Agaricineae</taxon>
        <taxon>Strophariaceae</taxon>
        <taxon>Agrocybe</taxon>
    </lineage>
</organism>
<proteinExistence type="predicted"/>
<dbReference type="AlphaFoldDB" id="A0A9W8K017"/>
<sequence>MLLDYSDPEGREAIIVLVCKPAFVVAESESYRGPVLFNPGGPRGSGVDFIIMARDMLATIIGPQFDLIGFDPRGAQFTLPFRSQV</sequence>
<evidence type="ECO:0000313" key="1">
    <source>
        <dbReference type="EMBL" id="KAJ3501291.1"/>
    </source>
</evidence>
<comment type="caution">
    <text evidence="1">The sequence shown here is derived from an EMBL/GenBank/DDBJ whole genome shotgun (WGS) entry which is preliminary data.</text>
</comment>
<protein>
    <submittedName>
        <fullName evidence="1">Uncharacterized protein</fullName>
    </submittedName>
</protein>
<dbReference type="Proteomes" id="UP001148786">
    <property type="component" value="Unassembled WGS sequence"/>
</dbReference>
<gene>
    <name evidence="1" type="ORF">NLJ89_g9403</name>
</gene>
<name>A0A9W8K017_9AGAR</name>
<dbReference type="OrthoDB" id="425534at2759"/>
<reference evidence="1" key="1">
    <citation type="submission" date="2022-07" db="EMBL/GenBank/DDBJ databases">
        <title>Genome Sequence of Agrocybe chaxingu.</title>
        <authorList>
            <person name="Buettner E."/>
        </authorList>
    </citation>
    <scope>NUCLEOTIDE SEQUENCE</scope>
    <source>
        <strain evidence="1">MP-N11</strain>
    </source>
</reference>
<dbReference type="EMBL" id="JANKHO010001459">
    <property type="protein sequence ID" value="KAJ3501291.1"/>
    <property type="molecule type" value="Genomic_DNA"/>
</dbReference>